<organism evidence="2 3">
    <name type="scientific">Phyllosticta citriasiana</name>
    <dbReference type="NCBI Taxonomy" id="595635"/>
    <lineage>
        <taxon>Eukaryota</taxon>
        <taxon>Fungi</taxon>
        <taxon>Dikarya</taxon>
        <taxon>Ascomycota</taxon>
        <taxon>Pezizomycotina</taxon>
        <taxon>Dothideomycetes</taxon>
        <taxon>Dothideomycetes incertae sedis</taxon>
        <taxon>Botryosphaeriales</taxon>
        <taxon>Phyllostictaceae</taxon>
        <taxon>Phyllosticta</taxon>
    </lineage>
</organism>
<reference evidence="2 3" key="1">
    <citation type="submission" date="2024-04" db="EMBL/GenBank/DDBJ databases">
        <title>Phyllosticta paracitricarpa is synonymous to the EU quarantine fungus P. citricarpa based on phylogenomic analyses.</title>
        <authorList>
            <consortium name="Lawrence Berkeley National Laboratory"/>
            <person name="Van Ingen-Buijs V.A."/>
            <person name="Van Westerhoven A.C."/>
            <person name="Haridas S."/>
            <person name="Skiadas P."/>
            <person name="Martin F."/>
            <person name="Groenewald J.Z."/>
            <person name="Crous P.W."/>
            <person name="Seidl M.F."/>
        </authorList>
    </citation>
    <scope>NUCLEOTIDE SEQUENCE [LARGE SCALE GENOMIC DNA]</scope>
    <source>
        <strain evidence="2 3">CBS 123371</strain>
    </source>
</reference>
<evidence type="ECO:0000313" key="3">
    <source>
        <dbReference type="Proteomes" id="UP001363622"/>
    </source>
</evidence>
<name>A0ABR1KA32_9PEZI</name>
<keyword evidence="3" id="KW-1185">Reference proteome</keyword>
<feature type="compositionally biased region" description="Acidic residues" evidence="1">
    <location>
        <begin position="266"/>
        <end position="286"/>
    </location>
</feature>
<dbReference type="Proteomes" id="UP001363622">
    <property type="component" value="Unassembled WGS sequence"/>
</dbReference>
<evidence type="ECO:0000313" key="2">
    <source>
        <dbReference type="EMBL" id="KAK7510832.1"/>
    </source>
</evidence>
<accession>A0ABR1KA32</accession>
<gene>
    <name evidence="2" type="ORF">IWZ03DRAFT_387537</name>
</gene>
<sequence length="307" mass="33966">MDTCTQADSNNEQLSEMDGEEQQPEQHSSITESQEEPEPTANTSHEDDSGQPSQNVTHVPALLRPRSYYEVLPGILGANHPGICAKESESIQPRFTKTSPECNLWLQSNEIISEMLSMISQVCYREATRHEMPRIVSCLHRVNCHIYRVRTDTGLAYPPGATGALAVTRKEHQRMPPNKFSIWPPPLSKLRDVWNADDFEAEEDEDALVERLERAAMQLYSHNGDGDEERGGVEATVDDGQQSASADEGVYSCDSGDITALLGEIDGADSEGEDFDDEDEDNEDEDSPSKSVHLPGDEPKLAMPFGC</sequence>
<protein>
    <submittedName>
        <fullName evidence="2">Uncharacterized protein</fullName>
    </submittedName>
</protein>
<dbReference type="EMBL" id="JBBPHU010000013">
    <property type="protein sequence ID" value="KAK7510832.1"/>
    <property type="molecule type" value="Genomic_DNA"/>
</dbReference>
<proteinExistence type="predicted"/>
<feature type="region of interest" description="Disordered" evidence="1">
    <location>
        <begin position="222"/>
        <end position="307"/>
    </location>
</feature>
<feature type="region of interest" description="Disordered" evidence="1">
    <location>
        <begin position="1"/>
        <end position="56"/>
    </location>
</feature>
<feature type="compositionally biased region" description="Polar residues" evidence="1">
    <location>
        <begin position="1"/>
        <end position="14"/>
    </location>
</feature>
<comment type="caution">
    <text evidence="2">The sequence shown here is derived from an EMBL/GenBank/DDBJ whole genome shotgun (WGS) entry which is preliminary data.</text>
</comment>
<evidence type="ECO:0000256" key="1">
    <source>
        <dbReference type="SAM" id="MobiDB-lite"/>
    </source>
</evidence>